<dbReference type="AlphaFoldDB" id="A0A3S5BR83"/>
<comment type="caution">
    <text evidence="1">The sequence shown here is derived from an EMBL/GenBank/DDBJ whole genome shotgun (WGS) entry which is preliminary data.</text>
</comment>
<evidence type="ECO:0000313" key="1">
    <source>
        <dbReference type="EMBL" id="VEL35841.1"/>
    </source>
</evidence>
<dbReference type="EMBL" id="CAAALY010250810">
    <property type="protein sequence ID" value="VEL35841.1"/>
    <property type="molecule type" value="Genomic_DNA"/>
</dbReference>
<reference evidence="1" key="1">
    <citation type="submission" date="2018-11" db="EMBL/GenBank/DDBJ databases">
        <authorList>
            <consortium name="Pathogen Informatics"/>
        </authorList>
    </citation>
    <scope>NUCLEOTIDE SEQUENCE</scope>
</reference>
<gene>
    <name evidence="1" type="ORF">PXEA_LOCUS29281</name>
</gene>
<evidence type="ECO:0000313" key="2">
    <source>
        <dbReference type="Proteomes" id="UP000784294"/>
    </source>
</evidence>
<sequence>MLIYSQSSLDRPVKPASSSRRVIIQPLSLSFQLSLSIIPSARHDDMSSPGQHHMRQQSCNDWIWTACPTSLENHASSKRVSPPPGHLLYPPLPAPRSPLPAAPIQSSLDMCRAKSGLRSSLCLVEDDGLRLKLCQLIEICLLFMFSHFPVFIHTLLGGVL</sequence>
<proteinExistence type="predicted"/>
<keyword evidence="2" id="KW-1185">Reference proteome</keyword>
<accession>A0A3S5BR83</accession>
<protein>
    <submittedName>
        <fullName evidence="1">Uncharacterized protein</fullName>
    </submittedName>
</protein>
<dbReference type="Proteomes" id="UP000784294">
    <property type="component" value="Unassembled WGS sequence"/>
</dbReference>
<name>A0A3S5BR83_9PLAT</name>
<organism evidence="1 2">
    <name type="scientific">Protopolystoma xenopodis</name>
    <dbReference type="NCBI Taxonomy" id="117903"/>
    <lineage>
        <taxon>Eukaryota</taxon>
        <taxon>Metazoa</taxon>
        <taxon>Spiralia</taxon>
        <taxon>Lophotrochozoa</taxon>
        <taxon>Platyhelminthes</taxon>
        <taxon>Monogenea</taxon>
        <taxon>Polyopisthocotylea</taxon>
        <taxon>Polystomatidea</taxon>
        <taxon>Polystomatidae</taxon>
        <taxon>Protopolystoma</taxon>
    </lineage>
</organism>